<dbReference type="GO" id="GO:0005886">
    <property type="term" value="C:plasma membrane"/>
    <property type="evidence" value="ECO:0007669"/>
    <property type="project" value="UniProtKB-SubCell"/>
</dbReference>
<name>A0A538TPJ0_UNCEI</name>
<evidence type="ECO:0000259" key="9">
    <source>
        <dbReference type="Pfam" id="PF13231"/>
    </source>
</evidence>
<dbReference type="PANTHER" id="PTHR33908:SF11">
    <property type="entry name" value="MEMBRANE PROTEIN"/>
    <property type="match status" value="1"/>
</dbReference>
<dbReference type="GO" id="GO:0016763">
    <property type="term" value="F:pentosyltransferase activity"/>
    <property type="evidence" value="ECO:0007669"/>
    <property type="project" value="TreeGrafter"/>
</dbReference>
<organism evidence="10 11">
    <name type="scientific">Eiseniibacteriota bacterium</name>
    <dbReference type="NCBI Taxonomy" id="2212470"/>
    <lineage>
        <taxon>Bacteria</taxon>
        <taxon>Candidatus Eiseniibacteriota</taxon>
    </lineage>
</organism>
<feature type="transmembrane region" description="Helical" evidence="8">
    <location>
        <begin position="12"/>
        <end position="31"/>
    </location>
</feature>
<comment type="caution">
    <text evidence="10">The sequence shown here is derived from an EMBL/GenBank/DDBJ whole genome shotgun (WGS) entry which is preliminary data.</text>
</comment>
<evidence type="ECO:0000256" key="4">
    <source>
        <dbReference type="ARBA" id="ARBA00022679"/>
    </source>
</evidence>
<evidence type="ECO:0000256" key="3">
    <source>
        <dbReference type="ARBA" id="ARBA00022676"/>
    </source>
</evidence>
<feature type="domain" description="Glycosyltransferase RgtA/B/C/D-like" evidence="9">
    <location>
        <begin position="66"/>
        <end position="222"/>
    </location>
</feature>
<feature type="transmembrane region" description="Helical" evidence="8">
    <location>
        <begin position="380"/>
        <end position="400"/>
    </location>
</feature>
<keyword evidence="4 10" id="KW-0808">Transferase</keyword>
<dbReference type="InterPro" id="IPR050297">
    <property type="entry name" value="LipidA_mod_glycosyltrf_83"/>
</dbReference>
<dbReference type="EMBL" id="VBOY01000069">
    <property type="protein sequence ID" value="TMQ65534.1"/>
    <property type="molecule type" value="Genomic_DNA"/>
</dbReference>
<evidence type="ECO:0000256" key="6">
    <source>
        <dbReference type="ARBA" id="ARBA00022989"/>
    </source>
</evidence>
<dbReference type="Proteomes" id="UP000316609">
    <property type="component" value="Unassembled WGS sequence"/>
</dbReference>
<evidence type="ECO:0000256" key="1">
    <source>
        <dbReference type="ARBA" id="ARBA00004651"/>
    </source>
</evidence>
<keyword evidence="5 8" id="KW-0812">Transmembrane</keyword>
<dbReference type="PANTHER" id="PTHR33908">
    <property type="entry name" value="MANNOSYLTRANSFERASE YKCB-RELATED"/>
    <property type="match status" value="1"/>
</dbReference>
<feature type="transmembrane region" description="Helical" evidence="8">
    <location>
        <begin position="69"/>
        <end position="87"/>
    </location>
</feature>
<dbReference type="AlphaFoldDB" id="A0A538TPJ0"/>
<feature type="transmembrane region" description="Helical" evidence="8">
    <location>
        <begin position="349"/>
        <end position="368"/>
    </location>
</feature>
<keyword evidence="6 8" id="KW-1133">Transmembrane helix</keyword>
<sequence length="433" mass="46822">MKPVARVGMQTPFAIFLLALLVRLLWIAVVHNDSLIGDAGWYHARAVSLISGQGYSIQGTPTAYFPPGYAFFLALLYALAGPTVFVAKLSNALLGACTAWLVFVFAERTYGRPVAVVAATLCAIHPNQVFYSSVLMSETLLAFLLMAVLCLVVAPPQHPVSSRAMLVGGLVLGAGCLVKPASIAVAVGVAAYWLLWERTPVMQVGRRLAILLAGCALVLAPWAVRNQTVMHHGVLISTNGGVNFWMAQLEGTYREPPPEIAAGWGRTNATPELEVRAERRAYREGIDFLRREPLTPVRSLPKKLVRFFYADIDGLLANAALPNVRGPRDILAVADHLPIAAPTPIKTGLFLLAQFFYMGVLLAAAYGAFRAVRRGHGPAIALQFVLVAWILFHTLVFFPLGRYRLPVMPMIFVLAAGGIVSIRGPRPKQGPAA</sequence>
<feature type="transmembrane region" description="Helical" evidence="8">
    <location>
        <begin position="130"/>
        <end position="154"/>
    </location>
</feature>
<feature type="transmembrane region" description="Helical" evidence="8">
    <location>
        <begin position="207"/>
        <end position="224"/>
    </location>
</feature>
<dbReference type="Pfam" id="PF13231">
    <property type="entry name" value="PMT_2"/>
    <property type="match status" value="1"/>
</dbReference>
<evidence type="ECO:0000256" key="8">
    <source>
        <dbReference type="SAM" id="Phobius"/>
    </source>
</evidence>
<dbReference type="GO" id="GO:0009103">
    <property type="term" value="P:lipopolysaccharide biosynthetic process"/>
    <property type="evidence" value="ECO:0007669"/>
    <property type="project" value="UniProtKB-ARBA"/>
</dbReference>
<feature type="transmembrane region" description="Helical" evidence="8">
    <location>
        <begin position="407"/>
        <end position="424"/>
    </location>
</feature>
<evidence type="ECO:0000313" key="11">
    <source>
        <dbReference type="Proteomes" id="UP000316609"/>
    </source>
</evidence>
<evidence type="ECO:0000313" key="10">
    <source>
        <dbReference type="EMBL" id="TMQ65534.1"/>
    </source>
</evidence>
<gene>
    <name evidence="10" type="ORF">E6K78_07485</name>
</gene>
<comment type="subcellular location">
    <subcellularLocation>
        <location evidence="1">Cell membrane</location>
        <topology evidence="1">Multi-pass membrane protein</topology>
    </subcellularLocation>
</comment>
<keyword evidence="3" id="KW-0328">Glycosyltransferase</keyword>
<evidence type="ECO:0000256" key="5">
    <source>
        <dbReference type="ARBA" id="ARBA00022692"/>
    </source>
</evidence>
<feature type="transmembrane region" description="Helical" evidence="8">
    <location>
        <begin position="166"/>
        <end position="195"/>
    </location>
</feature>
<accession>A0A538TPJ0</accession>
<protein>
    <submittedName>
        <fullName evidence="10">Phospholipid carrier-dependent glycosyltransferase</fullName>
    </submittedName>
</protein>
<evidence type="ECO:0000256" key="7">
    <source>
        <dbReference type="ARBA" id="ARBA00023136"/>
    </source>
</evidence>
<dbReference type="InterPro" id="IPR038731">
    <property type="entry name" value="RgtA/B/C-like"/>
</dbReference>
<evidence type="ECO:0000256" key="2">
    <source>
        <dbReference type="ARBA" id="ARBA00022475"/>
    </source>
</evidence>
<reference evidence="10 11" key="1">
    <citation type="journal article" date="2019" name="Nat. Microbiol.">
        <title>Mediterranean grassland soil C-N compound turnover is dependent on rainfall and depth, and is mediated by genomically divergent microorganisms.</title>
        <authorList>
            <person name="Diamond S."/>
            <person name="Andeer P.F."/>
            <person name="Li Z."/>
            <person name="Crits-Christoph A."/>
            <person name="Burstein D."/>
            <person name="Anantharaman K."/>
            <person name="Lane K.R."/>
            <person name="Thomas B.C."/>
            <person name="Pan C."/>
            <person name="Northen T.R."/>
            <person name="Banfield J.F."/>
        </authorList>
    </citation>
    <scope>NUCLEOTIDE SEQUENCE [LARGE SCALE GENOMIC DNA]</scope>
    <source>
        <strain evidence="10">WS_8</strain>
    </source>
</reference>
<keyword evidence="2" id="KW-1003">Cell membrane</keyword>
<keyword evidence="7 8" id="KW-0472">Membrane</keyword>
<proteinExistence type="predicted"/>